<accession>A0A5J4YU21</accession>
<dbReference type="GO" id="GO:0000978">
    <property type="term" value="F:RNA polymerase II cis-regulatory region sequence-specific DNA binding"/>
    <property type="evidence" value="ECO:0007669"/>
    <property type="project" value="TreeGrafter"/>
</dbReference>
<dbReference type="SUPFAM" id="SSF46689">
    <property type="entry name" value="Homeodomain-like"/>
    <property type="match status" value="1"/>
</dbReference>
<dbReference type="GO" id="GO:0005634">
    <property type="term" value="C:nucleus"/>
    <property type="evidence" value="ECO:0007669"/>
    <property type="project" value="TreeGrafter"/>
</dbReference>
<reference evidence="5" key="1">
    <citation type="journal article" date="2019" name="Nat. Commun.">
        <title>Expansion of phycobilisome linker gene families in mesophilic red algae.</title>
        <authorList>
            <person name="Lee J."/>
            <person name="Kim D."/>
            <person name="Bhattacharya D."/>
            <person name="Yoon H.S."/>
        </authorList>
    </citation>
    <scope>NUCLEOTIDE SEQUENCE [LARGE SCALE GENOMIC DNA]</scope>
    <source>
        <strain evidence="5">CCMP 1328</strain>
    </source>
</reference>
<evidence type="ECO:0000259" key="3">
    <source>
        <dbReference type="PROSITE" id="PS51294"/>
    </source>
</evidence>
<evidence type="ECO:0000259" key="2">
    <source>
        <dbReference type="PROSITE" id="PS50090"/>
    </source>
</evidence>
<feature type="compositionally biased region" description="Acidic residues" evidence="1">
    <location>
        <begin position="320"/>
        <end position="333"/>
    </location>
</feature>
<sequence>MSTSPWQASSASQQQSRVQTEWSTPSSRQGLHRPRSRSDAALFAGLTEQFMSFGTVLSATQMQSQRRDEQRPPLNRVLRDIRSNEGQDYDKVGRASALLQDQPVQSGPAWQPYNADCRRGLSSLPTPFSSESDFRAHQTPYGACEPGPSRDTCSKWANPTTYMVASTNVLLVSSGGAGHEYVNPGAGEYTEQELLLALPSRADGRRRWQPWEDEIVREAVAKQGPQSWGRIVERLPHRSANQIRLRWRQSLGPDLEKSAFTPEEDAQILRARELLGNQWKLIASTIGGRHNFNDVKNRWYNLRKRRKHSETSNDTKSAELELDQDEEDPAEEE</sequence>
<gene>
    <name evidence="4" type="ORF">FVE85_3097</name>
</gene>
<proteinExistence type="predicted"/>
<dbReference type="InterPro" id="IPR009057">
    <property type="entry name" value="Homeodomain-like_sf"/>
</dbReference>
<feature type="region of interest" description="Disordered" evidence="1">
    <location>
        <begin position="305"/>
        <end position="333"/>
    </location>
</feature>
<comment type="caution">
    <text evidence="4">The sequence shown here is derived from an EMBL/GenBank/DDBJ whole genome shotgun (WGS) entry which is preliminary data.</text>
</comment>
<dbReference type="AlphaFoldDB" id="A0A5J4YU21"/>
<dbReference type="EMBL" id="VRMN01000004">
    <property type="protein sequence ID" value="KAA8494856.1"/>
    <property type="molecule type" value="Genomic_DNA"/>
</dbReference>
<dbReference type="OrthoDB" id="2143914at2759"/>
<dbReference type="PANTHER" id="PTHR45614">
    <property type="entry name" value="MYB PROTEIN-RELATED"/>
    <property type="match status" value="1"/>
</dbReference>
<name>A0A5J4YU21_PORPP</name>
<feature type="domain" description="Myb-like" evidence="2">
    <location>
        <begin position="205"/>
        <end position="251"/>
    </location>
</feature>
<dbReference type="InterPro" id="IPR017930">
    <property type="entry name" value="Myb_dom"/>
</dbReference>
<dbReference type="CDD" id="cd00167">
    <property type="entry name" value="SANT"/>
    <property type="match status" value="2"/>
</dbReference>
<organism evidence="4 5">
    <name type="scientific">Porphyridium purpureum</name>
    <name type="common">Red alga</name>
    <name type="synonym">Porphyridium cruentum</name>
    <dbReference type="NCBI Taxonomy" id="35688"/>
    <lineage>
        <taxon>Eukaryota</taxon>
        <taxon>Rhodophyta</taxon>
        <taxon>Bangiophyceae</taxon>
        <taxon>Porphyridiales</taxon>
        <taxon>Porphyridiaceae</taxon>
        <taxon>Porphyridium</taxon>
    </lineage>
</organism>
<evidence type="ECO:0000313" key="5">
    <source>
        <dbReference type="Proteomes" id="UP000324585"/>
    </source>
</evidence>
<keyword evidence="5" id="KW-1185">Reference proteome</keyword>
<dbReference type="InterPro" id="IPR001005">
    <property type="entry name" value="SANT/Myb"/>
</dbReference>
<feature type="compositionally biased region" description="Low complexity" evidence="1">
    <location>
        <begin position="7"/>
        <end position="16"/>
    </location>
</feature>
<feature type="region of interest" description="Disordered" evidence="1">
    <location>
        <begin position="1"/>
        <end position="39"/>
    </location>
</feature>
<dbReference type="Proteomes" id="UP000324585">
    <property type="component" value="Unassembled WGS sequence"/>
</dbReference>
<feature type="domain" description="HTH myb-type" evidence="3">
    <location>
        <begin position="205"/>
        <end position="251"/>
    </location>
</feature>
<evidence type="ECO:0000256" key="1">
    <source>
        <dbReference type="SAM" id="MobiDB-lite"/>
    </source>
</evidence>
<dbReference type="PANTHER" id="PTHR45614:SF241">
    <property type="entry name" value="MYB-LIKE DNA-BINDING PROTEIN"/>
    <property type="match status" value="1"/>
</dbReference>
<dbReference type="PROSITE" id="PS51294">
    <property type="entry name" value="HTH_MYB"/>
    <property type="match status" value="2"/>
</dbReference>
<dbReference type="GO" id="GO:0000981">
    <property type="term" value="F:DNA-binding transcription factor activity, RNA polymerase II-specific"/>
    <property type="evidence" value="ECO:0007669"/>
    <property type="project" value="TreeGrafter"/>
</dbReference>
<evidence type="ECO:0000313" key="4">
    <source>
        <dbReference type="EMBL" id="KAA8494856.1"/>
    </source>
</evidence>
<feature type="compositionally biased region" description="Polar residues" evidence="1">
    <location>
        <begin position="17"/>
        <end position="29"/>
    </location>
</feature>
<dbReference type="PROSITE" id="PS50090">
    <property type="entry name" value="MYB_LIKE"/>
    <property type="match status" value="2"/>
</dbReference>
<dbReference type="Pfam" id="PF00249">
    <property type="entry name" value="Myb_DNA-binding"/>
    <property type="match status" value="2"/>
</dbReference>
<dbReference type="InterPro" id="IPR050560">
    <property type="entry name" value="MYB_TF"/>
</dbReference>
<feature type="domain" description="HTH myb-type" evidence="3">
    <location>
        <begin position="252"/>
        <end position="307"/>
    </location>
</feature>
<feature type="compositionally biased region" description="Basic and acidic residues" evidence="1">
    <location>
        <begin position="309"/>
        <end position="319"/>
    </location>
</feature>
<protein>
    <submittedName>
        <fullName evidence="4">Transcription factor</fullName>
    </submittedName>
</protein>
<dbReference type="SMART" id="SM00717">
    <property type="entry name" value="SANT"/>
    <property type="match status" value="2"/>
</dbReference>
<dbReference type="Gene3D" id="1.10.10.60">
    <property type="entry name" value="Homeodomain-like"/>
    <property type="match status" value="2"/>
</dbReference>
<feature type="domain" description="Myb-like" evidence="2">
    <location>
        <begin position="252"/>
        <end position="303"/>
    </location>
</feature>